<feature type="region of interest" description="Disordered" evidence="1">
    <location>
        <begin position="125"/>
        <end position="155"/>
    </location>
</feature>
<keyword evidence="2" id="KW-0472">Membrane</keyword>
<evidence type="ECO:0008006" key="6">
    <source>
        <dbReference type="Google" id="ProtNLM"/>
    </source>
</evidence>
<keyword evidence="5" id="KW-1185">Reference proteome</keyword>
<dbReference type="EMBL" id="PXOG01000141">
    <property type="protein sequence ID" value="RGP73390.1"/>
    <property type="molecule type" value="Genomic_DNA"/>
</dbReference>
<feature type="region of interest" description="Disordered" evidence="1">
    <location>
        <begin position="352"/>
        <end position="386"/>
    </location>
</feature>
<feature type="chain" id="PRO_5017247013" description="Extracellular membrane protein CFEM domain-containing protein" evidence="3">
    <location>
        <begin position="18"/>
        <end position="386"/>
    </location>
</feature>
<feature type="signal peptide" evidence="3">
    <location>
        <begin position="1"/>
        <end position="17"/>
    </location>
</feature>
<sequence>MIRSLLFVLAILPLALSADFESVTISSNLDNIGHTCISKCLYSTYLTDMGKAMGCDKPYDNNCYCATAAASASKADDFMSKCATSLCSAGDRSRDLTSMQSYYASYCMAAGFTQPGATEWYNPAEATEEATEAATVESSDGGSDARPSRTADSGIDATSTRMTVVTQTAEDGAVRTQVIVEATSTYWVNKDGSPASANKDDDSGSAIKIGVGIAVPVIALIAAAIFACWFIRRRRQRNSLVSHSTQPLSEVTTGGGPTIVTASPSMPERKDTLQRKPVADASISSVSSLSKSNELSGVGVQRELAGREVHPFPDMTPSPPIQVAGQHEMTGEGWKPDLEMDGRDARVEMPVDARPSELSGYTNAANAHTPHESVQRWELPDNSRHR</sequence>
<gene>
    <name evidence="4" type="ORF">FLONG3_6336</name>
</gene>
<evidence type="ECO:0000256" key="1">
    <source>
        <dbReference type="SAM" id="MobiDB-lite"/>
    </source>
</evidence>
<reference evidence="4 5" key="1">
    <citation type="journal article" date="2018" name="PLoS Pathog.">
        <title>Evolution of structural diversity of trichothecenes, a family of toxins produced by plant pathogenic and entomopathogenic fungi.</title>
        <authorList>
            <person name="Proctor R.H."/>
            <person name="McCormick S.P."/>
            <person name="Kim H.S."/>
            <person name="Cardoza R.E."/>
            <person name="Stanley A.M."/>
            <person name="Lindo L."/>
            <person name="Kelly A."/>
            <person name="Brown D.W."/>
            <person name="Lee T."/>
            <person name="Vaughan M.M."/>
            <person name="Alexander N.J."/>
            <person name="Busman M."/>
            <person name="Gutierrez S."/>
        </authorList>
    </citation>
    <scope>NUCLEOTIDE SEQUENCE [LARGE SCALE GENOMIC DNA]</scope>
    <source>
        <strain evidence="4 5">NRRL 20695</strain>
    </source>
</reference>
<keyword evidence="2" id="KW-0812">Transmembrane</keyword>
<proteinExistence type="predicted"/>
<feature type="transmembrane region" description="Helical" evidence="2">
    <location>
        <begin position="209"/>
        <end position="231"/>
    </location>
</feature>
<feature type="region of interest" description="Disordered" evidence="1">
    <location>
        <begin position="246"/>
        <end position="277"/>
    </location>
</feature>
<keyword evidence="3" id="KW-0732">Signal</keyword>
<dbReference type="AlphaFoldDB" id="A0A395SLQ3"/>
<comment type="caution">
    <text evidence="4">The sequence shown here is derived from an EMBL/GenBank/DDBJ whole genome shotgun (WGS) entry which is preliminary data.</text>
</comment>
<evidence type="ECO:0000313" key="5">
    <source>
        <dbReference type="Proteomes" id="UP000266234"/>
    </source>
</evidence>
<keyword evidence="2" id="KW-1133">Transmembrane helix</keyword>
<accession>A0A395SLQ3</accession>
<protein>
    <recommendedName>
        <fullName evidence="6">Extracellular membrane protein CFEM domain-containing protein</fullName>
    </recommendedName>
</protein>
<evidence type="ECO:0000313" key="4">
    <source>
        <dbReference type="EMBL" id="RGP73390.1"/>
    </source>
</evidence>
<dbReference type="OrthoDB" id="4866377at2759"/>
<organism evidence="4 5">
    <name type="scientific">Fusarium longipes</name>
    <dbReference type="NCBI Taxonomy" id="694270"/>
    <lineage>
        <taxon>Eukaryota</taxon>
        <taxon>Fungi</taxon>
        <taxon>Dikarya</taxon>
        <taxon>Ascomycota</taxon>
        <taxon>Pezizomycotina</taxon>
        <taxon>Sordariomycetes</taxon>
        <taxon>Hypocreomycetidae</taxon>
        <taxon>Hypocreales</taxon>
        <taxon>Nectriaceae</taxon>
        <taxon>Fusarium</taxon>
    </lineage>
</organism>
<name>A0A395SLQ3_9HYPO</name>
<evidence type="ECO:0000256" key="3">
    <source>
        <dbReference type="SAM" id="SignalP"/>
    </source>
</evidence>
<feature type="compositionally biased region" description="Basic and acidic residues" evidence="1">
    <location>
        <begin position="369"/>
        <end position="386"/>
    </location>
</feature>
<dbReference type="STRING" id="694270.A0A395SLQ3"/>
<feature type="compositionally biased region" description="Basic and acidic residues" evidence="1">
    <location>
        <begin position="267"/>
        <end position="277"/>
    </location>
</feature>
<evidence type="ECO:0000256" key="2">
    <source>
        <dbReference type="SAM" id="Phobius"/>
    </source>
</evidence>
<dbReference type="Proteomes" id="UP000266234">
    <property type="component" value="Unassembled WGS sequence"/>
</dbReference>